<evidence type="ECO:0000313" key="2">
    <source>
        <dbReference type="Proteomes" id="UP000006250"/>
    </source>
</evidence>
<dbReference type="eggNOG" id="COG2304">
    <property type="taxonomic scope" value="Bacteria"/>
</dbReference>
<gene>
    <name evidence="1" type="ORF">DesfrDRAFT_0442</name>
</gene>
<accession>E1JS43</accession>
<dbReference type="EMBL" id="AECZ01000002">
    <property type="protein sequence ID" value="EFL52812.1"/>
    <property type="molecule type" value="Genomic_DNA"/>
</dbReference>
<dbReference type="OrthoDB" id="7156875at2"/>
<keyword evidence="2" id="KW-1185">Reference proteome</keyword>
<name>E1JS43_SOLFR</name>
<organism evidence="1 2">
    <name type="scientific">Solidesulfovibrio fructosivorans JJ]</name>
    <dbReference type="NCBI Taxonomy" id="596151"/>
    <lineage>
        <taxon>Bacteria</taxon>
        <taxon>Pseudomonadati</taxon>
        <taxon>Thermodesulfobacteriota</taxon>
        <taxon>Desulfovibrionia</taxon>
        <taxon>Desulfovibrionales</taxon>
        <taxon>Desulfovibrionaceae</taxon>
        <taxon>Solidesulfovibrio</taxon>
    </lineage>
</organism>
<dbReference type="STRING" id="596151.DesfrDRAFT_0442"/>
<dbReference type="Proteomes" id="UP000006250">
    <property type="component" value="Unassembled WGS sequence"/>
</dbReference>
<evidence type="ECO:0000313" key="1">
    <source>
        <dbReference type="EMBL" id="EFL52812.1"/>
    </source>
</evidence>
<dbReference type="RefSeq" id="WP_005990677.1">
    <property type="nucleotide sequence ID" value="NZ_AECZ01000002.1"/>
</dbReference>
<comment type="caution">
    <text evidence="1">The sequence shown here is derived from an EMBL/GenBank/DDBJ whole genome shotgun (WGS) entry which is preliminary data.</text>
</comment>
<dbReference type="AlphaFoldDB" id="E1JS43"/>
<sequence>MASCVFHPATSTDTGYWFNNGGWFSSTGYNGRTAAAGNYSGNSESAWARFQNVAIPQGATITSAILRLTSNGNHTSSPIAWSVRAELADSPSAPTSIADANSRAKSSGVDWFPGDWTAQAYDSPDIASAIQEVVDRAGWAAGNALQIFVLDSASSSGAERVFYCFGNGTGYPELHVAWQVPTTLVAVSSAQGSFGANAASGTGAAKAAVPSTALGPTAREANDAARVDAGVAAETSSFATGEHAGASVAIVAPYAVQTPIVTRTAAATPTSAAGAPASLLGLLARSLAVEAPVREVARLTSPITTTARKASPFAVAIRLASPIETERA</sequence>
<proteinExistence type="predicted"/>
<reference evidence="1 2" key="1">
    <citation type="submission" date="2010-08" db="EMBL/GenBank/DDBJ databases">
        <title>The draft genome of Desulfovibrio fructosovorans JJ.</title>
        <authorList>
            <consortium name="US DOE Joint Genome Institute (JGI-PGF)"/>
            <person name="Lucas S."/>
            <person name="Copeland A."/>
            <person name="Lapidus A."/>
            <person name="Cheng J.-F."/>
            <person name="Bruce D."/>
            <person name="Goodwin L."/>
            <person name="Pitluck S."/>
            <person name="Land M.L."/>
            <person name="Hauser L."/>
            <person name="Chang Y.-J."/>
            <person name="Jeffries C."/>
            <person name="Wall J.D."/>
            <person name="Stahl D.A."/>
            <person name="Arkin A.P."/>
            <person name="Dehal P."/>
            <person name="Stolyar S.M."/>
            <person name="Hazen T.C."/>
            <person name="Woyke T.J."/>
        </authorList>
    </citation>
    <scope>NUCLEOTIDE SEQUENCE [LARGE SCALE GENOMIC DNA]</scope>
    <source>
        <strain evidence="1 2">JJ</strain>
    </source>
</reference>
<protein>
    <submittedName>
        <fullName evidence="1">Uncharacterized protein</fullName>
    </submittedName>
</protein>